<evidence type="ECO:0000256" key="1">
    <source>
        <dbReference type="ARBA" id="ARBA00010641"/>
    </source>
</evidence>
<accession>A0A512B7N0</accession>
<dbReference type="InterPro" id="IPR013325">
    <property type="entry name" value="RNA_pol_sigma_r2"/>
</dbReference>
<dbReference type="OrthoDB" id="1056775at2"/>
<evidence type="ECO:0000256" key="3">
    <source>
        <dbReference type="ARBA" id="ARBA00023082"/>
    </source>
</evidence>
<dbReference type="GO" id="GO:0016987">
    <property type="term" value="F:sigma factor activity"/>
    <property type="evidence" value="ECO:0007669"/>
    <property type="project" value="UniProtKB-KW"/>
</dbReference>
<dbReference type="GO" id="GO:0000428">
    <property type="term" value="C:DNA-directed RNA polymerase complex"/>
    <property type="evidence" value="ECO:0007669"/>
    <property type="project" value="UniProtKB-KW"/>
</dbReference>
<dbReference type="CDD" id="cd06171">
    <property type="entry name" value="Sigma70_r4"/>
    <property type="match status" value="1"/>
</dbReference>
<comment type="similarity">
    <text evidence="1">Belongs to the sigma-70 factor family. ECF subfamily.</text>
</comment>
<keyword evidence="3" id="KW-0731">Sigma factor</keyword>
<dbReference type="InterPro" id="IPR007627">
    <property type="entry name" value="RNA_pol_sigma70_r2"/>
</dbReference>
<dbReference type="PANTHER" id="PTHR43133:SF46">
    <property type="entry name" value="RNA POLYMERASE SIGMA-70 FACTOR ECF SUBFAMILY"/>
    <property type="match status" value="1"/>
</dbReference>
<feature type="domain" description="RNA polymerase sigma factor 70 region 4 type 2" evidence="6">
    <location>
        <begin position="127"/>
        <end position="171"/>
    </location>
</feature>
<keyword evidence="8" id="KW-1185">Reference proteome</keyword>
<reference evidence="7 8" key="1">
    <citation type="submission" date="2019-07" db="EMBL/GenBank/DDBJ databases">
        <title>Whole genome shotgun sequence of Segetibacter aerophilus NBRC 106135.</title>
        <authorList>
            <person name="Hosoyama A."/>
            <person name="Uohara A."/>
            <person name="Ohji S."/>
            <person name="Ichikawa N."/>
        </authorList>
    </citation>
    <scope>NUCLEOTIDE SEQUENCE [LARGE SCALE GENOMIC DNA]</scope>
    <source>
        <strain evidence="7 8">NBRC 106135</strain>
    </source>
</reference>
<organism evidence="7 8">
    <name type="scientific">Segetibacter aerophilus</name>
    <dbReference type="NCBI Taxonomy" id="670293"/>
    <lineage>
        <taxon>Bacteria</taxon>
        <taxon>Pseudomonadati</taxon>
        <taxon>Bacteroidota</taxon>
        <taxon>Chitinophagia</taxon>
        <taxon>Chitinophagales</taxon>
        <taxon>Chitinophagaceae</taxon>
        <taxon>Segetibacter</taxon>
    </lineage>
</organism>
<dbReference type="InterPro" id="IPR014284">
    <property type="entry name" value="RNA_pol_sigma-70_dom"/>
</dbReference>
<dbReference type="GO" id="GO:0006352">
    <property type="term" value="P:DNA-templated transcription initiation"/>
    <property type="evidence" value="ECO:0007669"/>
    <property type="project" value="InterPro"/>
</dbReference>
<evidence type="ECO:0000256" key="2">
    <source>
        <dbReference type="ARBA" id="ARBA00023015"/>
    </source>
</evidence>
<dbReference type="Proteomes" id="UP000321513">
    <property type="component" value="Unassembled WGS sequence"/>
</dbReference>
<dbReference type="Pfam" id="PF04542">
    <property type="entry name" value="Sigma70_r2"/>
    <property type="match status" value="1"/>
</dbReference>
<evidence type="ECO:0000313" key="7">
    <source>
        <dbReference type="EMBL" id="GEO07968.1"/>
    </source>
</evidence>
<sequence length="188" mass="21545">MNKTYTPEGQLIENCIKGERKSQKELYDLYSSKMYSICLRYSKNQMDAEDILQEGFVKLFNNLSRFRGEGSFDGWVRRIFVNTAIEHIRRKSLNTSVGEGLENTIADRHHNALDRLYEKDIINSSLTLSDGYRTVFNLYAIDGYSHKEIASKLGITESTSKSQFSRAKALLRNIIQNKSNKKKTAVGT</sequence>
<dbReference type="SUPFAM" id="SSF88659">
    <property type="entry name" value="Sigma3 and sigma4 domains of RNA polymerase sigma factors"/>
    <property type="match status" value="1"/>
</dbReference>
<dbReference type="InterPro" id="IPR013324">
    <property type="entry name" value="RNA_pol_sigma_r3/r4-like"/>
</dbReference>
<keyword evidence="7" id="KW-0240">DNA-directed RNA polymerase</keyword>
<dbReference type="InterPro" id="IPR013249">
    <property type="entry name" value="RNA_pol_sigma70_r4_t2"/>
</dbReference>
<gene>
    <name evidence="7" type="ORF">SAE01_04640</name>
</gene>
<keyword evidence="2" id="KW-0805">Transcription regulation</keyword>
<protein>
    <submittedName>
        <fullName evidence="7">DNA-directed RNA polymerase sigma-70 factor</fullName>
    </submittedName>
</protein>
<dbReference type="RefSeq" id="WP_147201910.1">
    <property type="nucleotide sequence ID" value="NZ_BJYT01000001.1"/>
</dbReference>
<dbReference type="Gene3D" id="1.10.1740.10">
    <property type="match status" value="1"/>
</dbReference>
<dbReference type="InterPro" id="IPR039425">
    <property type="entry name" value="RNA_pol_sigma-70-like"/>
</dbReference>
<dbReference type="AlphaFoldDB" id="A0A512B7N0"/>
<evidence type="ECO:0000256" key="4">
    <source>
        <dbReference type="ARBA" id="ARBA00023163"/>
    </source>
</evidence>
<feature type="domain" description="RNA polymerase sigma-70 region 2" evidence="5">
    <location>
        <begin position="26"/>
        <end position="92"/>
    </location>
</feature>
<dbReference type="Gene3D" id="1.10.10.10">
    <property type="entry name" value="Winged helix-like DNA-binding domain superfamily/Winged helix DNA-binding domain"/>
    <property type="match status" value="1"/>
</dbReference>
<evidence type="ECO:0000259" key="5">
    <source>
        <dbReference type="Pfam" id="PF04542"/>
    </source>
</evidence>
<dbReference type="Pfam" id="PF08281">
    <property type="entry name" value="Sigma70_r4_2"/>
    <property type="match status" value="1"/>
</dbReference>
<dbReference type="NCBIfam" id="TIGR02937">
    <property type="entry name" value="sigma70-ECF"/>
    <property type="match status" value="1"/>
</dbReference>
<dbReference type="EMBL" id="BJYT01000001">
    <property type="protein sequence ID" value="GEO07968.1"/>
    <property type="molecule type" value="Genomic_DNA"/>
</dbReference>
<dbReference type="GO" id="GO:0003677">
    <property type="term" value="F:DNA binding"/>
    <property type="evidence" value="ECO:0007669"/>
    <property type="project" value="InterPro"/>
</dbReference>
<proteinExistence type="inferred from homology"/>
<dbReference type="PANTHER" id="PTHR43133">
    <property type="entry name" value="RNA POLYMERASE ECF-TYPE SIGMA FACTO"/>
    <property type="match status" value="1"/>
</dbReference>
<dbReference type="InterPro" id="IPR036388">
    <property type="entry name" value="WH-like_DNA-bd_sf"/>
</dbReference>
<keyword evidence="4" id="KW-0804">Transcription</keyword>
<comment type="caution">
    <text evidence="7">The sequence shown here is derived from an EMBL/GenBank/DDBJ whole genome shotgun (WGS) entry which is preliminary data.</text>
</comment>
<dbReference type="SUPFAM" id="SSF88946">
    <property type="entry name" value="Sigma2 domain of RNA polymerase sigma factors"/>
    <property type="match status" value="1"/>
</dbReference>
<evidence type="ECO:0000259" key="6">
    <source>
        <dbReference type="Pfam" id="PF08281"/>
    </source>
</evidence>
<evidence type="ECO:0000313" key="8">
    <source>
        <dbReference type="Proteomes" id="UP000321513"/>
    </source>
</evidence>
<name>A0A512B7N0_9BACT</name>